<reference evidence="1" key="1">
    <citation type="submission" date="2016-10" db="EMBL/GenBank/DDBJ databases">
        <title>Sequence of Gallionella enrichment culture.</title>
        <authorList>
            <person name="Poehlein A."/>
            <person name="Muehling M."/>
            <person name="Daniel R."/>
        </authorList>
    </citation>
    <scope>NUCLEOTIDE SEQUENCE</scope>
</reference>
<protein>
    <submittedName>
        <fullName evidence="1">Uncharacterized protein</fullName>
    </submittedName>
</protein>
<dbReference type="EMBL" id="MLJW01000018">
    <property type="protein sequence ID" value="OIR12106.1"/>
    <property type="molecule type" value="Genomic_DNA"/>
</dbReference>
<sequence length="300" mass="31832">MKKTLYLFVIISMILVAGACKKTGKDANSLSDVSILGTGTYLVLDSTVNLNMNYSTINTSSVGIQVEQYKNGKPIDHIVVYVATSATYDTTQWHLVKSIPYTGKGTAISVTGSELATALGTTPASLSPGTSYYFYNRSVTKTGEFWDVSNTGYANDGTNLIAGTNYHSAFSFTANIVCPFVAPMAGTYKVIEDDWVDWSPGDLVQVTDGPGPNQLNLSQVWPNPAYGTVVNPLYCVVDPATGVATVPTGIIWGNYGYICSTLSGGGGNVFSCTGLISLSIHINAGAYGDQGFSKLILQKQ</sequence>
<dbReference type="AlphaFoldDB" id="A0A1J5SUA1"/>
<comment type="caution">
    <text evidence="1">The sequence shown here is derived from an EMBL/GenBank/DDBJ whole genome shotgun (WGS) entry which is preliminary data.</text>
</comment>
<evidence type="ECO:0000313" key="1">
    <source>
        <dbReference type="EMBL" id="OIR12106.1"/>
    </source>
</evidence>
<proteinExistence type="predicted"/>
<name>A0A1J5SUA1_9ZZZZ</name>
<organism evidence="1">
    <name type="scientific">mine drainage metagenome</name>
    <dbReference type="NCBI Taxonomy" id="410659"/>
    <lineage>
        <taxon>unclassified sequences</taxon>
        <taxon>metagenomes</taxon>
        <taxon>ecological metagenomes</taxon>
    </lineage>
</organism>
<accession>A0A1J5SUA1</accession>
<dbReference type="PROSITE" id="PS51257">
    <property type="entry name" value="PROKAR_LIPOPROTEIN"/>
    <property type="match status" value="1"/>
</dbReference>
<gene>
    <name evidence="1" type="ORF">GALL_63570</name>
</gene>